<dbReference type="Proteomes" id="UP000441404">
    <property type="component" value="Unassembled WGS sequence"/>
</dbReference>
<evidence type="ECO:0000256" key="1">
    <source>
        <dbReference type="ARBA" id="ARBA00004196"/>
    </source>
</evidence>
<name>A0A7X1W5C9_9PSED</name>
<dbReference type="GO" id="GO:0015562">
    <property type="term" value="F:efflux transmembrane transporter activity"/>
    <property type="evidence" value="ECO:0007669"/>
    <property type="project" value="TreeGrafter"/>
</dbReference>
<organism evidence="10 12">
    <name type="scientific">Pseudomonas helleri</name>
    <dbReference type="NCBI Taxonomy" id="1608996"/>
    <lineage>
        <taxon>Bacteria</taxon>
        <taxon>Pseudomonadati</taxon>
        <taxon>Pseudomonadota</taxon>
        <taxon>Gammaproteobacteria</taxon>
        <taxon>Pseudomonadales</taxon>
        <taxon>Pseudomonadaceae</taxon>
        <taxon>Pseudomonas</taxon>
    </lineage>
</organism>
<keyword evidence="3" id="KW-0813">Transport</keyword>
<dbReference type="Gene3D" id="2.40.30.170">
    <property type="match status" value="1"/>
</dbReference>
<feature type="domain" description="Multidrug resistance protein MdtA-like barrel-sandwich hybrid" evidence="8">
    <location>
        <begin position="61"/>
        <end position="215"/>
    </location>
</feature>
<sequence length="390" mass="42316">MKRPRQTRRALFIALFLLLVAALAAWPFLTTGRDAYDTVPITRGDIESSVTALGTLQPRQYVDVGAQASGQIRTIHVEVGDEIKEGQLLVEIDPSTQKAKLDASRYAVENLTAQLQEQRALHDLAKQKYQRQQNLAKGGATREEDIQSAQAEVRTTQARIDMFQAQIRQAQASLRSDEAELGYTRIYAPMTGTVVALDAREGQTLNAQQQTPLILRIAKLSPMTVWAEVSEADIGHVKAGMPAYFTTLSGGNRRWNSTVRQILPVPPKPLNEASQGGGSPASSGKSGSARVVLYTVLLDVDNSDQALMAEMTTQVFFVADQAKDVLLAPIVALQGSTEGNRQSANVVSKNGKIEHRDIRTGISDRLRVQVLEGLNEGDHLLIGPATGNGG</sequence>
<dbReference type="EMBL" id="WIWI01000018">
    <property type="protein sequence ID" value="MQT89159.1"/>
    <property type="molecule type" value="Genomic_DNA"/>
</dbReference>
<dbReference type="Gene3D" id="2.40.50.100">
    <property type="match status" value="1"/>
</dbReference>
<feature type="region of interest" description="Disordered" evidence="6">
    <location>
        <begin position="265"/>
        <end position="286"/>
    </location>
</feature>
<evidence type="ECO:0000259" key="9">
    <source>
        <dbReference type="Pfam" id="PF25967"/>
    </source>
</evidence>
<feature type="domain" description="Multidrug resistance protein MdtA-like C-terminal permuted SH3" evidence="9">
    <location>
        <begin position="324"/>
        <end position="383"/>
    </location>
</feature>
<dbReference type="NCBIfam" id="TIGR01730">
    <property type="entry name" value="RND_mfp"/>
    <property type="match status" value="1"/>
</dbReference>
<evidence type="ECO:0000259" key="8">
    <source>
        <dbReference type="Pfam" id="PF25917"/>
    </source>
</evidence>
<accession>A0A7X1W5C9</accession>
<dbReference type="GO" id="GO:0030313">
    <property type="term" value="C:cell envelope"/>
    <property type="evidence" value="ECO:0007669"/>
    <property type="project" value="UniProtKB-SubCell"/>
</dbReference>
<dbReference type="Gene3D" id="6.10.140.1990">
    <property type="match status" value="1"/>
</dbReference>
<evidence type="ECO:0000256" key="2">
    <source>
        <dbReference type="ARBA" id="ARBA00009477"/>
    </source>
</evidence>
<evidence type="ECO:0000256" key="4">
    <source>
        <dbReference type="ARBA" id="ARBA00023054"/>
    </source>
</evidence>
<evidence type="ECO:0000313" key="10">
    <source>
        <dbReference type="EMBL" id="MQT45500.1"/>
    </source>
</evidence>
<dbReference type="InterPro" id="IPR058627">
    <property type="entry name" value="MdtA-like_C"/>
</dbReference>
<dbReference type="GO" id="GO:1990195">
    <property type="term" value="C:macrolide transmembrane transporter complex"/>
    <property type="evidence" value="ECO:0007669"/>
    <property type="project" value="InterPro"/>
</dbReference>
<feature type="domain" description="Multidrug resistance protein MdtA-like alpha-helical hairpin" evidence="7">
    <location>
        <begin position="109"/>
        <end position="175"/>
    </location>
</feature>
<dbReference type="InterPro" id="IPR030190">
    <property type="entry name" value="MacA_alpha-hairpin_sf"/>
</dbReference>
<dbReference type="Pfam" id="PF25876">
    <property type="entry name" value="HH_MFP_RND"/>
    <property type="match status" value="1"/>
</dbReference>
<dbReference type="InterPro" id="IPR058625">
    <property type="entry name" value="MdtA-like_BSH"/>
</dbReference>
<keyword evidence="4 5" id="KW-0175">Coiled coil</keyword>
<dbReference type="AlphaFoldDB" id="A0A7X1W5C9"/>
<reference evidence="12 13" key="1">
    <citation type="submission" date="2019-10" db="EMBL/GenBank/DDBJ databases">
        <title>Evaluation of single-gene subtyping targets for Pseudomonas.</title>
        <authorList>
            <person name="Reichler S.J."/>
            <person name="Orsi R.H."/>
            <person name="Wiedmann M."/>
            <person name="Martin N.H."/>
            <person name="Murphy S.I."/>
        </authorList>
    </citation>
    <scope>NUCLEOTIDE SEQUENCE [LARGE SCALE GENOMIC DNA]</scope>
    <source>
        <strain evidence="11 13">FSL R10-3254</strain>
        <strain evidence="10 12">FSL R10-3257</strain>
    </source>
</reference>
<dbReference type="PANTHER" id="PTHR30469:SF33">
    <property type="entry name" value="SLR1207 PROTEIN"/>
    <property type="match status" value="1"/>
</dbReference>
<feature type="coiled-coil region" evidence="5">
    <location>
        <begin position="108"/>
        <end position="180"/>
    </location>
</feature>
<comment type="similarity">
    <text evidence="2">Belongs to the membrane fusion protein (MFP) (TC 8.A.1) family.</text>
</comment>
<evidence type="ECO:0000259" key="7">
    <source>
        <dbReference type="Pfam" id="PF25876"/>
    </source>
</evidence>
<dbReference type="PANTHER" id="PTHR30469">
    <property type="entry name" value="MULTIDRUG RESISTANCE PROTEIN MDTA"/>
    <property type="match status" value="1"/>
</dbReference>
<proteinExistence type="inferred from homology"/>
<evidence type="ECO:0000256" key="3">
    <source>
        <dbReference type="ARBA" id="ARBA00022448"/>
    </source>
</evidence>
<dbReference type="GO" id="GO:0019898">
    <property type="term" value="C:extrinsic component of membrane"/>
    <property type="evidence" value="ECO:0007669"/>
    <property type="project" value="InterPro"/>
</dbReference>
<dbReference type="InterPro" id="IPR058624">
    <property type="entry name" value="MdtA-like_HH"/>
</dbReference>
<comment type="caution">
    <text evidence="10">The sequence shown here is derived from an EMBL/GenBank/DDBJ whole genome shotgun (WGS) entry which is preliminary data.</text>
</comment>
<dbReference type="InterPro" id="IPR006143">
    <property type="entry name" value="RND_pump_MFP"/>
</dbReference>
<evidence type="ECO:0000313" key="13">
    <source>
        <dbReference type="Proteomes" id="UP000489190"/>
    </source>
</evidence>
<dbReference type="Pfam" id="PF25917">
    <property type="entry name" value="BSH_RND"/>
    <property type="match status" value="1"/>
</dbReference>
<dbReference type="RefSeq" id="WP_153327757.1">
    <property type="nucleotide sequence ID" value="NZ_WIWI01000018.1"/>
</dbReference>
<evidence type="ECO:0000313" key="11">
    <source>
        <dbReference type="EMBL" id="MQT89159.1"/>
    </source>
</evidence>
<dbReference type="GO" id="GO:1990281">
    <property type="term" value="C:efflux pump complex"/>
    <property type="evidence" value="ECO:0007669"/>
    <property type="project" value="TreeGrafter"/>
</dbReference>
<evidence type="ECO:0000256" key="5">
    <source>
        <dbReference type="SAM" id="Coils"/>
    </source>
</evidence>
<dbReference type="Proteomes" id="UP000489190">
    <property type="component" value="Unassembled WGS sequence"/>
</dbReference>
<dbReference type="EMBL" id="WIWJ01000002">
    <property type="protein sequence ID" value="MQT45500.1"/>
    <property type="molecule type" value="Genomic_DNA"/>
</dbReference>
<dbReference type="GO" id="GO:1990961">
    <property type="term" value="P:xenobiotic detoxification by transmembrane export across the plasma membrane"/>
    <property type="evidence" value="ECO:0007669"/>
    <property type="project" value="InterPro"/>
</dbReference>
<dbReference type="SUPFAM" id="SSF111369">
    <property type="entry name" value="HlyD-like secretion proteins"/>
    <property type="match status" value="1"/>
</dbReference>
<comment type="subcellular location">
    <subcellularLocation>
        <location evidence="1">Cell envelope</location>
    </subcellularLocation>
</comment>
<protein>
    <submittedName>
        <fullName evidence="10">Efflux RND transporter periplasmic adaptor subunit</fullName>
    </submittedName>
</protein>
<dbReference type="Pfam" id="PF25967">
    <property type="entry name" value="RND-MFP_C"/>
    <property type="match status" value="1"/>
</dbReference>
<gene>
    <name evidence="11" type="ORF">GHO39_08445</name>
    <name evidence="10" type="ORF">GHO40_01945</name>
</gene>
<evidence type="ECO:0000256" key="6">
    <source>
        <dbReference type="SAM" id="MobiDB-lite"/>
    </source>
</evidence>
<dbReference type="Gene3D" id="2.40.420.20">
    <property type="match status" value="1"/>
</dbReference>
<evidence type="ECO:0000313" key="12">
    <source>
        <dbReference type="Proteomes" id="UP000441404"/>
    </source>
</evidence>